<keyword evidence="5" id="KW-1185">Reference proteome</keyword>
<dbReference type="InterPro" id="IPR011006">
    <property type="entry name" value="CheY-like_superfamily"/>
</dbReference>
<dbReference type="PROSITE" id="PS50110">
    <property type="entry name" value="RESPONSE_REGULATORY"/>
    <property type="match status" value="1"/>
</dbReference>
<dbReference type="Proteomes" id="UP000315003">
    <property type="component" value="Chromosome"/>
</dbReference>
<dbReference type="EMBL" id="CP036272">
    <property type="protein sequence ID" value="QDT59891.1"/>
    <property type="molecule type" value="Genomic_DNA"/>
</dbReference>
<dbReference type="InterPro" id="IPR052340">
    <property type="entry name" value="RNase_Y/CdgJ"/>
</dbReference>
<feature type="domain" description="HDOD" evidence="3">
    <location>
        <begin position="138"/>
        <end position="333"/>
    </location>
</feature>
<dbReference type="InterPro" id="IPR013976">
    <property type="entry name" value="HDOD"/>
</dbReference>
<name>A0A517SUU3_9BACT</name>
<sequence length="408" mass="44972">MKILVVDPDVDERHALVANLQEQQEPWQIDQAVDDGQALQQLTQSAFDVVVSTVSDDTFTNTHFLRSVEARFPRVYQIILTGNSDRGTLLRSTGPMQRYLQTPCQGSQLVEAIRRVQRLPLSQISARVLEAINAADCIPPLPRVLTEVNELVQQDDWSNTQVAELLEHDPMLCAKILQLANSAAFGLASQVSEIEHAVSVIGIETIRSLIMAQTLFHSAESGFTQQVDAIMSHCFDVASLARQLMRHEKASLHETNAAFTAGLLHDVGKVVLLNAVGNDYVELLGKESAGNCDLREIEFAAYGANHAEVGGYLLDLWAVPPDLVCAVSWHHDAYRCAAAERSTQAVFAANWILCGANWDVLPDLNNERQATPTNEAANGQHTIYEQQDAEVASFVAKLEAWRQIANEI</sequence>
<feature type="domain" description="Response regulatory" evidence="2">
    <location>
        <begin position="2"/>
        <end position="117"/>
    </location>
</feature>
<evidence type="ECO:0000313" key="5">
    <source>
        <dbReference type="Proteomes" id="UP000315003"/>
    </source>
</evidence>
<dbReference type="GO" id="GO:0000160">
    <property type="term" value="P:phosphorelay signal transduction system"/>
    <property type="evidence" value="ECO:0007669"/>
    <property type="project" value="InterPro"/>
</dbReference>
<evidence type="ECO:0000256" key="1">
    <source>
        <dbReference type="PROSITE-ProRule" id="PRU00169"/>
    </source>
</evidence>
<gene>
    <name evidence="4" type="ORF">SV7mr_24040</name>
</gene>
<proteinExistence type="predicted"/>
<evidence type="ECO:0000259" key="3">
    <source>
        <dbReference type="PROSITE" id="PS51833"/>
    </source>
</evidence>
<organism evidence="4 5">
    <name type="scientific">Stieleria bergensis</name>
    <dbReference type="NCBI Taxonomy" id="2528025"/>
    <lineage>
        <taxon>Bacteria</taxon>
        <taxon>Pseudomonadati</taxon>
        <taxon>Planctomycetota</taxon>
        <taxon>Planctomycetia</taxon>
        <taxon>Pirellulales</taxon>
        <taxon>Pirellulaceae</taxon>
        <taxon>Stieleria</taxon>
    </lineage>
</organism>
<evidence type="ECO:0000259" key="2">
    <source>
        <dbReference type="PROSITE" id="PS50110"/>
    </source>
</evidence>
<comment type="caution">
    <text evidence="1">Lacks conserved residue(s) required for the propagation of feature annotation.</text>
</comment>
<dbReference type="SUPFAM" id="SSF109604">
    <property type="entry name" value="HD-domain/PDEase-like"/>
    <property type="match status" value="1"/>
</dbReference>
<dbReference type="InterPro" id="IPR001789">
    <property type="entry name" value="Sig_transdc_resp-reg_receiver"/>
</dbReference>
<dbReference type="CDD" id="cd00077">
    <property type="entry name" value="HDc"/>
    <property type="match status" value="1"/>
</dbReference>
<dbReference type="Gene3D" id="3.40.50.2300">
    <property type="match status" value="1"/>
</dbReference>
<dbReference type="SUPFAM" id="SSF52172">
    <property type="entry name" value="CheY-like"/>
    <property type="match status" value="1"/>
</dbReference>
<dbReference type="PANTHER" id="PTHR33525:SF3">
    <property type="entry name" value="RIBONUCLEASE Y"/>
    <property type="match status" value="1"/>
</dbReference>
<reference evidence="4 5" key="1">
    <citation type="submission" date="2019-02" db="EMBL/GenBank/DDBJ databases">
        <title>Deep-cultivation of Planctomycetes and their phenomic and genomic characterization uncovers novel biology.</title>
        <authorList>
            <person name="Wiegand S."/>
            <person name="Jogler M."/>
            <person name="Boedeker C."/>
            <person name="Pinto D."/>
            <person name="Vollmers J."/>
            <person name="Rivas-Marin E."/>
            <person name="Kohn T."/>
            <person name="Peeters S.H."/>
            <person name="Heuer A."/>
            <person name="Rast P."/>
            <person name="Oberbeckmann S."/>
            <person name="Bunk B."/>
            <person name="Jeske O."/>
            <person name="Meyerdierks A."/>
            <person name="Storesund J.E."/>
            <person name="Kallscheuer N."/>
            <person name="Luecker S."/>
            <person name="Lage O.M."/>
            <person name="Pohl T."/>
            <person name="Merkel B.J."/>
            <person name="Hornburger P."/>
            <person name="Mueller R.-W."/>
            <person name="Bruemmer F."/>
            <person name="Labrenz M."/>
            <person name="Spormann A.M."/>
            <person name="Op den Camp H."/>
            <person name="Overmann J."/>
            <person name="Amann R."/>
            <person name="Jetten M.S.M."/>
            <person name="Mascher T."/>
            <person name="Medema M.H."/>
            <person name="Devos D.P."/>
            <person name="Kaster A.-K."/>
            <person name="Ovreas L."/>
            <person name="Rohde M."/>
            <person name="Galperin M.Y."/>
            <person name="Jogler C."/>
        </authorList>
    </citation>
    <scope>NUCLEOTIDE SEQUENCE [LARGE SCALE GENOMIC DNA]</scope>
    <source>
        <strain evidence="4 5">SV_7m_r</strain>
    </source>
</reference>
<dbReference type="PANTHER" id="PTHR33525">
    <property type="match status" value="1"/>
</dbReference>
<protein>
    <submittedName>
        <fullName evidence="4">HDOD domain protein</fullName>
    </submittedName>
</protein>
<dbReference type="PROSITE" id="PS51833">
    <property type="entry name" value="HDOD"/>
    <property type="match status" value="1"/>
</dbReference>
<dbReference type="AlphaFoldDB" id="A0A517SUU3"/>
<dbReference type="Pfam" id="PF08668">
    <property type="entry name" value="HDOD"/>
    <property type="match status" value="1"/>
</dbReference>
<dbReference type="Gene3D" id="1.10.3210.10">
    <property type="entry name" value="Hypothetical protein af1432"/>
    <property type="match status" value="1"/>
</dbReference>
<accession>A0A517SUU3</accession>
<evidence type="ECO:0000313" key="4">
    <source>
        <dbReference type="EMBL" id="QDT59891.1"/>
    </source>
</evidence>
<dbReference type="InterPro" id="IPR003607">
    <property type="entry name" value="HD/PDEase_dom"/>
</dbReference>
<dbReference type="RefSeq" id="WP_419188401.1">
    <property type="nucleotide sequence ID" value="NZ_CP036272.1"/>
</dbReference>